<evidence type="ECO:0000256" key="6">
    <source>
        <dbReference type="ARBA" id="ARBA00022840"/>
    </source>
</evidence>
<dbReference type="SUPFAM" id="SSF55681">
    <property type="entry name" value="Class II aaRS and biotin synthetases"/>
    <property type="match status" value="1"/>
</dbReference>
<feature type="compositionally biased region" description="Low complexity" evidence="13">
    <location>
        <begin position="776"/>
        <end position="787"/>
    </location>
</feature>
<dbReference type="Pfam" id="PF12745">
    <property type="entry name" value="HGTP_anticodon2"/>
    <property type="match status" value="1"/>
</dbReference>
<evidence type="ECO:0000259" key="15">
    <source>
        <dbReference type="PROSITE" id="PS50908"/>
    </source>
</evidence>
<dbReference type="PANTHER" id="PTHR11042:SF136">
    <property type="entry name" value="EIF-2-ALPHA KINASE GCN2"/>
    <property type="match status" value="1"/>
</dbReference>
<dbReference type="PANTHER" id="PTHR11042">
    <property type="entry name" value="EUKARYOTIC TRANSLATION INITIATION FACTOR 2-ALPHA KINASE EIF2-ALPHA KINASE -RELATED"/>
    <property type="match status" value="1"/>
</dbReference>
<dbReference type="Pfam" id="PF13393">
    <property type="entry name" value="tRNA-synt_His"/>
    <property type="match status" value="1"/>
</dbReference>
<dbReference type="InterPro" id="IPR006575">
    <property type="entry name" value="RWD_dom"/>
</dbReference>
<evidence type="ECO:0000256" key="1">
    <source>
        <dbReference type="ARBA" id="ARBA00012513"/>
    </source>
</evidence>
<feature type="region of interest" description="Disordered" evidence="13">
    <location>
        <begin position="1633"/>
        <end position="1671"/>
    </location>
</feature>
<evidence type="ECO:0000259" key="14">
    <source>
        <dbReference type="PROSITE" id="PS50011"/>
    </source>
</evidence>
<dbReference type="Gene3D" id="1.10.510.10">
    <property type="entry name" value="Transferase(Phosphotransferase) domain 1"/>
    <property type="match status" value="2"/>
</dbReference>
<keyword evidence="6 11" id="KW-0067">ATP-binding</keyword>
<dbReference type="InterPro" id="IPR041715">
    <property type="entry name" value="HisRS-like_core"/>
</dbReference>
<dbReference type="STRING" id="1230383.A0A1M7ZZV6"/>
<evidence type="ECO:0000256" key="2">
    <source>
        <dbReference type="ARBA" id="ARBA00022527"/>
    </source>
</evidence>
<dbReference type="InterPro" id="IPR024435">
    <property type="entry name" value="HisRS-related_dom"/>
</dbReference>
<evidence type="ECO:0000256" key="8">
    <source>
        <dbReference type="ARBA" id="ARBA00047899"/>
    </source>
</evidence>
<dbReference type="Gene3D" id="3.10.110.10">
    <property type="entry name" value="Ubiquitin Conjugating Enzyme"/>
    <property type="match status" value="1"/>
</dbReference>
<organism evidence="16 17">
    <name type="scientific">Malassezia sympodialis (strain ATCC 42132)</name>
    <name type="common">Atopic eczema-associated yeast</name>
    <dbReference type="NCBI Taxonomy" id="1230383"/>
    <lineage>
        <taxon>Eukaryota</taxon>
        <taxon>Fungi</taxon>
        <taxon>Dikarya</taxon>
        <taxon>Basidiomycota</taxon>
        <taxon>Ustilaginomycotina</taxon>
        <taxon>Malasseziomycetes</taxon>
        <taxon>Malasseziales</taxon>
        <taxon>Malasseziaceae</taxon>
        <taxon>Malassezia</taxon>
    </lineage>
</organism>
<evidence type="ECO:0000256" key="4">
    <source>
        <dbReference type="ARBA" id="ARBA00022741"/>
    </source>
</evidence>
<dbReference type="InterPro" id="IPR016255">
    <property type="entry name" value="Gcn2"/>
</dbReference>
<dbReference type="FunFam" id="1.10.510.10:FF:000948">
    <property type="entry name" value="Related to GCN2-ser/thr protein kinase"/>
    <property type="match status" value="1"/>
</dbReference>
<feature type="compositionally biased region" description="Low complexity" evidence="13">
    <location>
        <begin position="1640"/>
        <end position="1656"/>
    </location>
</feature>
<evidence type="ECO:0000256" key="11">
    <source>
        <dbReference type="PIRSR" id="PIRSR000660-2"/>
    </source>
</evidence>
<evidence type="ECO:0000313" key="17">
    <source>
        <dbReference type="Proteomes" id="UP000186303"/>
    </source>
</evidence>
<dbReference type="InterPro" id="IPR008271">
    <property type="entry name" value="Ser/Thr_kinase_AS"/>
</dbReference>
<dbReference type="InterPro" id="IPR036621">
    <property type="entry name" value="Anticodon-bd_dom_sf"/>
</dbReference>
<evidence type="ECO:0000256" key="7">
    <source>
        <dbReference type="ARBA" id="ARBA00037982"/>
    </source>
</evidence>
<dbReference type="InterPro" id="IPR011009">
    <property type="entry name" value="Kinase-like_dom_sf"/>
</dbReference>
<evidence type="ECO:0000256" key="13">
    <source>
        <dbReference type="SAM" id="MobiDB-lite"/>
    </source>
</evidence>
<dbReference type="Pfam" id="PF00069">
    <property type="entry name" value="Pkinase"/>
    <property type="match status" value="3"/>
</dbReference>
<feature type="compositionally biased region" description="Basic and acidic residues" evidence="13">
    <location>
        <begin position="143"/>
        <end position="186"/>
    </location>
</feature>
<comment type="similarity">
    <text evidence="7">Belongs to the protein kinase superfamily. Ser/Thr protein kinase family. GCN2 subfamily.</text>
</comment>
<dbReference type="InterPro" id="IPR050339">
    <property type="entry name" value="CC_SR_Kinase"/>
</dbReference>
<dbReference type="GO" id="GO:0005829">
    <property type="term" value="C:cytosol"/>
    <property type="evidence" value="ECO:0007669"/>
    <property type="project" value="TreeGrafter"/>
</dbReference>
<dbReference type="EMBL" id="LT671821">
    <property type="protein sequence ID" value="SHO75721.1"/>
    <property type="molecule type" value="Genomic_DNA"/>
</dbReference>
<dbReference type="GO" id="GO:1990625">
    <property type="term" value="P:negative regulation of cytoplasmic translational initiation in response to stress"/>
    <property type="evidence" value="ECO:0007669"/>
    <property type="project" value="TreeGrafter"/>
</dbReference>
<gene>
    <name evidence="16" type="ORF">MSYG_0053</name>
</gene>
<evidence type="ECO:0000256" key="5">
    <source>
        <dbReference type="ARBA" id="ARBA00022777"/>
    </source>
</evidence>
<dbReference type="SMART" id="SM00220">
    <property type="entry name" value="S_TKc"/>
    <property type="match status" value="1"/>
</dbReference>
<feature type="region of interest" description="Disordered" evidence="13">
    <location>
        <begin position="531"/>
        <end position="565"/>
    </location>
</feature>
<evidence type="ECO:0000256" key="3">
    <source>
        <dbReference type="ARBA" id="ARBA00022679"/>
    </source>
</evidence>
<proteinExistence type="inferred from homology"/>
<dbReference type="SUPFAM" id="SSF52954">
    <property type="entry name" value="Class II aaRS ABD-related"/>
    <property type="match status" value="1"/>
</dbReference>
<dbReference type="PROSITE" id="PS00107">
    <property type="entry name" value="PROTEIN_KINASE_ATP"/>
    <property type="match status" value="1"/>
</dbReference>
<evidence type="ECO:0000256" key="12">
    <source>
        <dbReference type="PROSITE-ProRule" id="PRU10141"/>
    </source>
</evidence>
<name>A0A1M7ZZV6_MALS4</name>
<feature type="binding site" evidence="11">
    <location>
        <begin position="610"/>
        <end position="618"/>
    </location>
    <ligand>
        <name>ATP</name>
        <dbReference type="ChEBI" id="CHEBI:30616"/>
    </ligand>
</feature>
<feature type="domain" description="RWD" evidence="15">
    <location>
        <begin position="13"/>
        <end position="130"/>
    </location>
</feature>
<dbReference type="SUPFAM" id="SSF54495">
    <property type="entry name" value="UBC-like"/>
    <property type="match status" value="1"/>
</dbReference>
<dbReference type="Gene3D" id="3.30.200.20">
    <property type="entry name" value="Phosphorylase Kinase, domain 1"/>
    <property type="match status" value="1"/>
</dbReference>
<comment type="catalytic activity">
    <reaction evidence="8">
        <text>L-threonyl-[protein] + ATP = O-phospho-L-threonyl-[protein] + ADP + H(+)</text>
        <dbReference type="Rhea" id="RHEA:46608"/>
        <dbReference type="Rhea" id="RHEA-COMP:11060"/>
        <dbReference type="Rhea" id="RHEA-COMP:11605"/>
        <dbReference type="ChEBI" id="CHEBI:15378"/>
        <dbReference type="ChEBI" id="CHEBI:30013"/>
        <dbReference type="ChEBI" id="CHEBI:30616"/>
        <dbReference type="ChEBI" id="CHEBI:61977"/>
        <dbReference type="ChEBI" id="CHEBI:456216"/>
        <dbReference type="EC" id="2.7.11.1"/>
    </reaction>
</comment>
<dbReference type="EC" id="2.7.11.1" evidence="1"/>
<feature type="compositionally biased region" description="Basic residues" evidence="13">
    <location>
        <begin position="1547"/>
        <end position="1556"/>
    </location>
</feature>
<keyword evidence="5 16" id="KW-0418">Kinase</keyword>
<dbReference type="PROSITE" id="PS50908">
    <property type="entry name" value="RWD"/>
    <property type="match status" value="1"/>
</dbReference>
<dbReference type="OrthoDB" id="341578at2759"/>
<dbReference type="PIRSF" id="PIRSF000660">
    <property type="entry name" value="Ser/Thr_PK_GCN2"/>
    <property type="match status" value="1"/>
</dbReference>
<feature type="region of interest" description="Disordered" evidence="13">
    <location>
        <begin position="132"/>
        <end position="186"/>
    </location>
</feature>
<dbReference type="InterPro" id="IPR017441">
    <property type="entry name" value="Protein_kinase_ATP_BS"/>
</dbReference>
<evidence type="ECO:0000313" key="16">
    <source>
        <dbReference type="EMBL" id="SHO75721.1"/>
    </source>
</evidence>
<dbReference type="InterPro" id="IPR045864">
    <property type="entry name" value="aa-tRNA-synth_II/BPL/LPL"/>
</dbReference>
<dbReference type="VEuPathDB" id="FungiDB:MSYG_0053"/>
<feature type="active site" description="Proton acceptor" evidence="10">
    <location>
        <position position="848"/>
    </location>
</feature>
<dbReference type="OMA" id="IKRYHIT"/>
<dbReference type="PROSITE" id="PS50011">
    <property type="entry name" value="PROTEIN_KINASE_DOM"/>
    <property type="match status" value="2"/>
</dbReference>
<keyword evidence="2" id="KW-0723">Serine/threonine-protein kinase</keyword>
<dbReference type="Gene3D" id="3.30.930.10">
    <property type="entry name" value="Bira Bifunctional Protein, Domain 2"/>
    <property type="match status" value="1"/>
</dbReference>
<dbReference type="GO" id="GO:0000077">
    <property type="term" value="P:DNA damage checkpoint signaling"/>
    <property type="evidence" value="ECO:0007669"/>
    <property type="project" value="InterPro"/>
</dbReference>
<dbReference type="GO" id="GO:0004694">
    <property type="term" value="F:eukaryotic translation initiation factor 2alpha kinase activity"/>
    <property type="evidence" value="ECO:0007669"/>
    <property type="project" value="InterPro"/>
</dbReference>
<keyword evidence="4 11" id="KW-0547">Nucleotide-binding</keyword>
<dbReference type="PROSITE" id="PS00108">
    <property type="entry name" value="PROTEIN_KINASE_ST"/>
    <property type="match status" value="1"/>
</dbReference>
<feature type="binding site" evidence="11">
    <location>
        <position position="633"/>
    </location>
    <ligand>
        <name>ATP</name>
        <dbReference type="ChEBI" id="CHEBI:30616"/>
    </ligand>
</feature>
<accession>A0A1M7ZZV6</accession>
<protein>
    <recommendedName>
        <fullName evidence="1">non-specific serine/threonine protein kinase</fullName>
        <ecNumber evidence="1">2.7.11.1</ecNumber>
    </recommendedName>
</protein>
<evidence type="ECO:0000256" key="9">
    <source>
        <dbReference type="ARBA" id="ARBA00048679"/>
    </source>
</evidence>
<keyword evidence="17" id="KW-1185">Reference proteome</keyword>
<feature type="region of interest" description="Disordered" evidence="13">
    <location>
        <begin position="1539"/>
        <end position="1565"/>
    </location>
</feature>
<dbReference type="CDD" id="cd14046">
    <property type="entry name" value="STKc_EIF2AK4_GCN2_rpt2"/>
    <property type="match status" value="1"/>
</dbReference>
<dbReference type="Proteomes" id="UP000186303">
    <property type="component" value="Chromosome 1"/>
</dbReference>
<keyword evidence="3" id="KW-0808">Transferase</keyword>
<feature type="region of interest" description="Disordered" evidence="13">
    <location>
        <begin position="741"/>
        <end position="792"/>
    </location>
</feature>
<dbReference type="CDD" id="cd23823">
    <property type="entry name" value="RWD_GCN2"/>
    <property type="match status" value="1"/>
</dbReference>
<feature type="domain" description="Protein kinase" evidence="14">
    <location>
        <begin position="267"/>
        <end position="534"/>
    </location>
</feature>
<dbReference type="Pfam" id="PF05773">
    <property type="entry name" value="RWD"/>
    <property type="match status" value="1"/>
</dbReference>
<feature type="binding site" evidence="12">
    <location>
        <position position="634"/>
    </location>
    <ligand>
        <name>ATP</name>
        <dbReference type="ChEBI" id="CHEBI:30616"/>
    </ligand>
</feature>
<comment type="catalytic activity">
    <reaction evidence="9">
        <text>L-seryl-[protein] + ATP = O-phospho-L-seryl-[protein] + ADP + H(+)</text>
        <dbReference type="Rhea" id="RHEA:17989"/>
        <dbReference type="Rhea" id="RHEA-COMP:9863"/>
        <dbReference type="Rhea" id="RHEA-COMP:11604"/>
        <dbReference type="ChEBI" id="CHEBI:15378"/>
        <dbReference type="ChEBI" id="CHEBI:29999"/>
        <dbReference type="ChEBI" id="CHEBI:30616"/>
        <dbReference type="ChEBI" id="CHEBI:83421"/>
        <dbReference type="ChEBI" id="CHEBI:456216"/>
        <dbReference type="EC" id="2.7.11.1"/>
    </reaction>
</comment>
<dbReference type="Gene3D" id="3.40.50.800">
    <property type="entry name" value="Anticodon-binding domain"/>
    <property type="match status" value="1"/>
</dbReference>
<dbReference type="SUPFAM" id="SSF56112">
    <property type="entry name" value="Protein kinase-like (PK-like)"/>
    <property type="match status" value="2"/>
</dbReference>
<dbReference type="GO" id="GO:0005634">
    <property type="term" value="C:nucleus"/>
    <property type="evidence" value="ECO:0007669"/>
    <property type="project" value="TreeGrafter"/>
</dbReference>
<reference evidence="17" key="1">
    <citation type="journal article" date="2017" name="Nucleic Acids Res.">
        <title>Proteogenomics produces comprehensive and highly accurate protein-coding gene annotation in a complete genome assembly of Malassezia sympodialis.</title>
        <authorList>
            <person name="Zhu Y."/>
            <person name="Engstroem P.G."/>
            <person name="Tellgren-Roth C."/>
            <person name="Baudo C.D."/>
            <person name="Kennell J.C."/>
            <person name="Sun S."/>
            <person name="Billmyre R.B."/>
            <person name="Schroeder M.S."/>
            <person name="Andersson A."/>
            <person name="Holm T."/>
            <person name="Sigurgeirsson B."/>
            <person name="Wu G."/>
            <person name="Sankaranarayanan S.R."/>
            <person name="Siddharthan R."/>
            <person name="Sanyal K."/>
            <person name="Lundeberg J."/>
            <person name="Nystedt B."/>
            <person name="Boekhout T."/>
            <person name="Dawson T.L. Jr."/>
            <person name="Heitman J."/>
            <person name="Scheynius A."/>
            <person name="Lehtioe J."/>
        </authorList>
    </citation>
    <scope>NUCLEOTIDE SEQUENCE [LARGE SCALE GENOMIC DNA]</scope>
    <source>
        <strain evidence="17">ATCC 42132</strain>
    </source>
</reference>
<feature type="compositionally biased region" description="Basic and acidic residues" evidence="13">
    <location>
        <begin position="756"/>
        <end position="775"/>
    </location>
</feature>
<dbReference type="InterPro" id="IPR016135">
    <property type="entry name" value="UBQ-conjugating_enzyme/RWD"/>
</dbReference>
<evidence type="ECO:0000256" key="10">
    <source>
        <dbReference type="PIRSR" id="PIRSR000660-1"/>
    </source>
</evidence>
<sequence length="1700" mass="191444">MDASEELEERRRTELSVISSIMGPDFVELPPRAWQNSATASVQTCELVLRPELDAHKEHVSVVVQISLTKKYPNVQPTCHVRVNDARTRGVPPQQLSKLEEEMNTKARSLRGTEMIWELVSFAQEFISTHNTAPSVSTGAKWSLEERMRRRAQAEEEDARRRSKLEQQKRSDEERQRQNELADRIEDETRKQKLAIKSELKRLRDTPLPVRPPAQELLQAEQLHAMDQVVFKTSRITLESPVFVSGVRVDQVQRGPMLDTVPLARKYMTFPVFSDMDFNTVWNLEMVPISSQYYQKMAGKRKLEDLESDLTRLQQVESDHLTKLMSWSFMTLEYVQEYGTISLLSLVYEQKHSMTMSELLRQCHTLSWLSARPLIRCLLQGLADLHRSRLTHRSVSLDSIVLGQGSAWLHGALYRQQLLDLHRSNPISSMKSMQHDIPEGWRAPESLTNPLQYRNARDIWDLGRCLCQILYGEEILFRAVTPEQFLEQYAESKHEVDRSAIYLLHQMLNRSEKGRLSASALLTYLDSATDTESFPPQEHEEQSTSHRQVSMSAILPPRQRLTPSGMPYRAPAGKINSERIGSFWQLRNTALPTFQPVSRYLSDFEEVEFLGKGAFGVVVKARNKLDERFYAVKKIRLSSSAAEEERTMREIMALSRLDHPHIVRYVTCWIERTAVPSLPAGSELSTEPAWDASPMTTSQQMDASALQALHHMTHGNMDDFLSMDKEISSDSDDFIQFGHQDDIEESDGESVSSNFRAEKAESIRPKGDHPDHFDSSDVSSDDIPLSSADHGVSDSSTRVLYIQMEYVENQTLGDAIERGLSVDQAWHIFRQMLEALAHIASLGIIHRDLKPSNVLMDAHGDIKVGDFGLATTNLHAMDGGLRESVLSGGTTDVKELTSGLGTFSYIAPEVLSKQGLSTKYNQKVDMFSLGIIFFEMIASQRYYTTTMERFQLLRQLRMPQIEFPKGWDRTRFAAQTEIIQQLLDHDPAKRPTPMAMLRSPLLPPKMEDEFVQELLRLAANPTSVHRHELINALFSRTQTDRIRDFTFDTGAQGDEDDVLVGVVCQHLRQMFQCRGAVPVHPPLLFPPSDVYGDEKNIVKLLDKSGNVVFLPFDLTVPFARICARSGHMRFKRFDIADVYRENLLAGGQPRAVLAASYDIVSQVREPAAEAEILGVIDEIIRIPGLAGERWAIELSHESLLQTFLNRFPKRFHEALLMSLPSILAKGTEIRARQQLLQAGLTPAMLEELDGWNVRNDFDSSVTQWAALLSPTERSLVAESLAYLSQVTRLSQFLGVQTPIFFTPLLSHNHAHYRGGAMIAVTRMTNATKQRDVLAVGGRYDELLRRFAYPGDSSSAPAHAVGLQVSVGKIVKALAKHQQVHLPRLLGRPEDERTLGPWTPRRCECYVASSQPGLLEAKLQLCQLLWAHGISADVQYEEAAGESPELTVATCRSEGILFLVLVRAHSPVLKVKEVLTRTEHEVNKEELTGVLYDRIARWRRIDQASSGRGLAPVDLVKPPVVSKSAGAAPGHAQDVHLIMPHREGRSRRQDRRMKPSARHALADRASTEAKRVAEAIHSGSLPVFAVDISSALLERFACVVLAPDGVFRAFLSDENVGTDEREYMKQIREQIRQSVQGDAQLHSSSLPTTSTDLSTITNATPGPGGSSHSTEKPSIYPLMARALIYSLRDGRMMLCNEPTRG</sequence>
<dbReference type="SMART" id="SM00591">
    <property type="entry name" value="RWD"/>
    <property type="match status" value="1"/>
</dbReference>
<feature type="domain" description="Protein kinase" evidence="14">
    <location>
        <begin position="604"/>
        <end position="1002"/>
    </location>
</feature>
<dbReference type="InterPro" id="IPR000719">
    <property type="entry name" value="Prot_kinase_dom"/>
</dbReference>
<dbReference type="GO" id="GO:0005524">
    <property type="term" value="F:ATP binding"/>
    <property type="evidence" value="ECO:0007669"/>
    <property type="project" value="UniProtKB-UniRule"/>
</dbReference>